<evidence type="ECO:0000313" key="2">
    <source>
        <dbReference type="EMBL" id="CAE0132680.1"/>
    </source>
</evidence>
<feature type="compositionally biased region" description="Low complexity" evidence="1">
    <location>
        <begin position="755"/>
        <end position="772"/>
    </location>
</feature>
<feature type="compositionally biased region" description="Low complexity" evidence="1">
    <location>
        <begin position="675"/>
        <end position="691"/>
    </location>
</feature>
<gene>
    <name evidence="2" type="ORF">HERI1096_LOCUS29309</name>
</gene>
<organism evidence="2">
    <name type="scientific">Haptolina ericina</name>
    <dbReference type="NCBI Taxonomy" id="156174"/>
    <lineage>
        <taxon>Eukaryota</taxon>
        <taxon>Haptista</taxon>
        <taxon>Haptophyta</taxon>
        <taxon>Prymnesiophyceae</taxon>
        <taxon>Prymnesiales</taxon>
        <taxon>Prymnesiaceae</taxon>
        <taxon>Haptolina</taxon>
    </lineage>
</organism>
<feature type="compositionally biased region" description="Low complexity" evidence="1">
    <location>
        <begin position="580"/>
        <end position="640"/>
    </location>
</feature>
<protein>
    <submittedName>
        <fullName evidence="2">Uncharacterized protein</fullName>
    </submittedName>
</protein>
<feature type="compositionally biased region" description="Low complexity" evidence="1">
    <location>
        <begin position="704"/>
        <end position="733"/>
    </location>
</feature>
<sequence>MFGRLTSALFPSHEPSAEEDGADRKSTTDGEESNERVTKRGRRSQRTHMHAQVWARSFMMNDPRRQIAEYFKPGDHRGPLGYLESNGWHAAPDAPHSHFFAVWRPTSLQALQMMMAGKATGKALNVKGKSAKEGVLSGFVPFVQISEEAHKKKVGTSPRDGRLSIYFQSQAARERVVLQLGPILGEIQYAGRQAMEQLHEWKEGTLVLDEHRIEPLCIQELWFMDEPQIRLLDEHAPKAWGIDIPERLFMEAFVMRQDISHPQGWDTGRPSEPAYMDLNLHSTRDGKLPKVVVWQYDEKNPMNPRGLLVAHAEGQIKPVASDVDAFLMGSKGMDFEQLPDEQVSLCEWTIECTARVLSAPKSQGWMRRWLELLKDEHAAGFHPPEAKIGYGDRSSIDVMTGMAKRLAVTGAVRHGAESFNFYFPQDIDPEYLVVWEGFDGAAWRYLKPAELQLFLLARVAEDYAFPLNPKWMLCDKGWWEVYEALEANPKTAPVLDAWFPPASGLRKRMHELHRQYPEGFVTQGAEAGGPSEDNEPLDMEMAEYELSRHQAWLRVKSKLVSLVMMQGGLKLGYSRESVRQSRVVSAPDAPRASAKPAAEVAKAAKPRGAPGLAAAPGSPAIKKRVSSGSSGVRPGTSTPPASERGQKQQQRGAGSAPQPGGSSQSRGSATSAKPKAVASSTGSAASAAARAKAAGLSAGAVVAAKATASAAGATPSTVAAPVPSDAAASVSPSEISAAPTGDEANSGIPSEAPVATTNGAAGGATQAKPAAGSVNGAINGGVGRSRPATSGMSGASAGMGAGKPASQMKAQRPGRPGQHGIDSNARPRSAPGGAGKR</sequence>
<proteinExistence type="predicted"/>
<dbReference type="AlphaFoldDB" id="A0A7S3FAC1"/>
<name>A0A7S3FAC1_9EUKA</name>
<feature type="compositionally biased region" description="Basic residues" evidence="1">
    <location>
        <begin position="39"/>
        <end position="49"/>
    </location>
</feature>
<feature type="region of interest" description="Disordered" evidence="1">
    <location>
        <begin position="575"/>
        <end position="691"/>
    </location>
</feature>
<feature type="compositionally biased region" description="Low complexity" evidence="1">
    <location>
        <begin position="648"/>
        <end position="668"/>
    </location>
</feature>
<feature type="region of interest" description="Disordered" evidence="1">
    <location>
        <begin position="1"/>
        <end position="49"/>
    </location>
</feature>
<feature type="compositionally biased region" description="Basic and acidic residues" evidence="1">
    <location>
        <begin position="22"/>
        <end position="38"/>
    </location>
</feature>
<feature type="region of interest" description="Disordered" evidence="1">
    <location>
        <begin position="704"/>
        <end position="837"/>
    </location>
</feature>
<evidence type="ECO:0000256" key="1">
    <source>
        <dbReference type="SAM" id="MobiDB-lite"/>
    </source>
</evidence>
<reference evidence="2" key="1">
    <citation type="submission" date="2021-01" db="EMBL/GenBank/DDBJ databases">
        <authorList>
            <person name="Corre E."/>
            <person name="Pelletier E."/>
            <person name="Niang G."/>
            <person name="Scheremetjew M."/>
            <person name="Finn R."/>
            <person name="Kale V."/>
            <person name="Holt S."/>
            <person name="Cochrane G."/>
            <person name="Meng A."/>
            <person name="Brown T."/>
            <person name="Cohen L."/>
        </authorList>
    </citation>
    <scope>NUCLEOTIDE SEQUENCE</scope>
    <source>
        <strain evidence="2">CCMP281</strain>
    </source>
</reference>
<dbReference type="EMBL" id="HBHX01053142">
    <property type="protein sequence ID" value="CAE0132680.1"/>
    <property type="molecule type" value="Transcribed_RNA"/>
</dbReference>
<accession>A0A7S3FAC1</accession>